<sequence length="193" mass="21048">MPTATCSSATATERGHRPVTLLVRPATEADIPAITSIYAVEVRDFVNTYEYDTPDEAEMLRRMRGLVGAGYPYFVAEVDGRVAGYAYASAFRARIGYRFTVENSVYVAAGVQNRGVGSALLGRLVTECEARGFRQMVAVIGESANAASIRLHERFGFRLVGTFDGIGRKQERWLDTVFMQRALGPGSEGPPSP</sequence>
<feature type="domain" description="N-acetyltransferase" evidence="1">
    <location>
        <begin position="21"/>
        <end position="184"/>
    </location>
</feature>
<dbReference type="PANTHER" id="PTHR43072">
    <property type="entry name" value="N-ACETYLTRANSFERASE"/>
    <property type="match status" value="1"/>
</dbReference>
<dbReference type="EMBL" id="CP060820">
    <property type="protein sequence ID" value="QNP40636.1"/>
    <property type="molecule type" value="Genomic_DNA"/>
</dbReference>
<evidence type="ECO:0000313" key="3">
    <source>
        <dbReference type="Proteomes" id="UP000516018"/>
    </source>
</evidence>
<dbReference type="Pfam" id="PF00583">
    <property type="entry name" value="Acetyltransf_1"/>
    <property type="match status" value="1"/>
</dbReference>
<dbReference type="CDD" id="cd04301">
    <property type="entry name" value="NAT_SF"/>
    <property type="match status" value="1"/>
</dbReference>
<proteinExistence type="predicted"/>
<keyword evidence="2" id="KW-0808">Transferase</keyword>
<dbReference type="PROSITE" id="PS51186">
    <property type="entry name" value="GNAT"/>
    <property type="match status" value="1"/>
</dbReference>
<name>A0A7H0FX70_9GAMM</name>
<evidence type="ECO:0000313" key="2">
    <source>
        <dbReference type="EMBL" id="QNP40636.1"/>
    </source>
</evidence>
<organism evidence="2 3">
    <name type="scientific">Agrilutibacter terrestris</name>
    <dbReference type="NCBI Taxonomy" id="2865112"/>
    <lineage>
        <taxon>Bacteria</taxon>
        <taxon>Pseudomonadati</taxon>
        <taxon>Pseudomonadota</taxon>
        <taxon>Gammaproteobacteria</taxon>
        <taxon>Lysobacterales</taxon>
        <taxon>Lysobacteraceae</taxon>
        <taxon>Agrilutibacter</taxon>
    </lineage>
</organism>
<evidence type="ECO:0000259" key="1">
    <source>
        <dbReference type="PROSITE" id="PS51186"/>
    </source>
</evidence>
<keyword evidence="3" id="KW-1185">Reference proteome</keyword>
<dbReference type="PANTHER" id="PTHR43072:SF8">
    <property type="entry name" value="ACYLTRANSFERASE FABY-RELATED"/>
    <property type="match status" value="1"/>
</dbReference>
<gene>
    <name evidence="2" type="ORF">H8B22_14435</name>
</gene>
<dbReference type="AlphaFoldDB" id="A0A7H0FX70"/>
<reference evidence="2 3" key="1">
    <citation type="submission" date="2020-08" db="EMBL/GenBank/DDBJ databases">
        <title>Lysobacter sp. II4 sp. nov., isolated from soil.</title>
        <authorList>
            <person name="Woo C.Y."/>
            <person name="Kim J."/>
        </authorList>
    </citation>
    <scope>NUCLEOTIDE SEQUENCE [LARGE SCALE GENOMIC DNA]</scope>
    <source>
        <strain evidence="2 3">II4</strain>
    </source>
</reference>
<dbReference type="Proteomes" id="UP000516018">
    <property type="component" value="Chromosome"/>
</dbReference>
<dbReference type="InterPro" id="IPR016181">
    <property type="entry name" value="Acyl_CoA_acyltransferase"/>
</dbReference>
<dbReference type="KEGG" id="lsx:H8B22_14435"/>
<accession>A0A7H0FX70</accession>
<dbReference type="SUPFAM" id="SSF55729">
    <property type="entry name" value="Acyl-CoA N-acyltransferases (Nat)"/>
    <property type="match status" value="1"/>
</dbReference>
<dbReference type="InterPro" id="IPR000182">
    <property type="entry name" value="GNAT_dom"/>
</dbReference>
<dbReference type="Gene3D" id="3.40.630.30">
    <property type="match status" value="1"/>
</dbReference>
<protein>
    <submittedName>
        <fullName evidence="2">N-acetyltransferase family protein</fullName>
    </submittedName>
</protein>
<dbReference type="GO" id="GO:0016747">
    <property type="term" value="F:acyltransferase activity, transferring groups other than amino-acyl groups"/>
    <property type="evidence" value="ECO:0007669"/>
    <property type="project" value="InterPro"/>
</dbReference>